<dbReference type="FunFam" id="3.80.10.10:FF:001164">
    <property type="entry name" value="GH01279p"/>
    <property type="match status" value="1"/>
</dbReference>
<dbReference type="Gene3D" id="1.10.533.10">
    <property type="entry name" value="Death Domain, Fas"/>
    <property type="match status" value="1"/>
</dbReference>
<dbReference type="OrthoDB" id="1055148at2759"/>
<evidence type="ECO:0000259" key="13">
    <source>
        <dbReference type="PROSITE" id="PS50104"/>
    </source>
</evidence>
<evidence type="ECO:0000256" key="9">
    <source>
        <dbReference type="ARBA" id="ARBA00029998"/>
    </source>
</evidence>
<dbReference type="Proteomes" id="UP000838412">
    <property type="component" value="Chromosome 4"/>
</dbReference>
<evidence type="ECO:0000256" key="4">
    <source>
        <dbReference type="ARBA" id="ARBA00022737"/>
    </source>
</evidence>
<evidence type="ECO:0000256" key="8">
    <source>
        <dbReference type="ARBA" id="ARBA00029588"/>
    </source>
</evidence>
<dbReference type="SUPFAM" id="SSF47986">
    <property type="entry name" value="DEATH domain"/>
    <property type="match status" value="1"/>
</dbReference>
<keyword evidence="15" id="KW-1185">Reference proteome</keyword>
<dbReference type="InterPro" id="IPR055414">
    <property type="entry name" value="LRR_R13L4/SHOC2-like"/>
</dbReference>
<dbReference type="SMART" id="SM00255">
    <property type="entry name" value="TIR"/>
    <property type="match status" value="1"/>
</dbReference>
<dbReference type="PROSITE" id="PS51450">
    <property type="entry name" value="LRR"/>
    <property type="match status" value="2"/>
</dbReference>
<dbReference type="PROSITE" id="PS50104">
    <property type="entry name" value="TIR"/>
    <property type="match status" value="1"/>
</dbReference>
<evidence type="ECO:0000256" key="3">
    <source>
        <dbReference type="ARBA" id="ARBA00022614"/>
    </source>
</evidence>
<dbReference type="Pfam" id="PF13676">
    <property type="entry name" value="TIR_2"/>
    <property type="match status" value="1"/>
</dbReference>
<sequence length="644" mass="72430">MARALKLKPQTVDGQLVLDLSNKSLMSIPEEVFDITELECLILSDNSLTSIPEAIGRLQKLRRLDADRNMLTSLPRRLCSLTDLDVLFVNDNNISSLPPGVEKMQKLSKLGLGDNKLTQLPPGVCSLPRLRVLHVGNNMLSSLPPGVEKLQSLAKLKIKGNQLTEVPPGVCSLSNLEVFDVGNNKLSALPPTIEEMQKLSQLSINDNELTELTGGVCSLLNLEVLDVRNNKLSFLPSDIARMRKLTALYLSHNKLTELPSGVCSLSNLEVLLVAKNRLYTLPPGIEMMQKLTRLGLSHNQLTEVPQAVCSLSNLEKVDLRKNKITRLPIDLHRADKLSHLDTSENPLTYPPPDVCEQGTQAILTFLKQAAEKDEEELQQAFNRWSLRVQPTQWKPIARRLGLTSQDIEDIEARYPDDQMYQALMRWKQRDGPAASMSALEEHLIYLDLQELVDHLMRISMSAGSMAGENNSSFDQKSPKPVARVKPMDRSDVATAEQQKAVFLSYNWDHQNKVLLLRKRLEERGYSCWLDKDQVGPGGHLLKKMDDGIREAKVVVSCVTPPYVESKNCQDEVVLAHTLQRHIIPVILEELQTTWPPPGPMSIPFAQLLYIDMTKCQDDDPWRGEKFEELVKYIDKYVVPDAKVE</sequence>
<feature type="domain" description="TIR" evidence="13">
    <location>
        <begin position="497"/>
        <end position="634"/>
    </location>
</feature>
<feature type="domain" description="Death" evidence="12">
    <location>
        <begin position="392"/>
        <end position="459"/>
    </location>
</feature>
<evidence type="ECO:0000256" key="7">
    <source>
        <dbReference type="ARBA" id="ARBA00023907"/>
    </source>
</evidence>
<dbReference type="GO" id="GO:0045087">
    <property type="term" value="P:innate immune response"/>
    <property type="evidence" value="ECO:0007669"/>
    <property type="project" value="UniProtKB-KW"/>
</dbReference>
<evidence type="ECO:0000256" key="11">
    <source>
        <dbReference type="SAM" id="MobiDB-lite"/>
    </source>
</evidence>
<keyword evidence="4" id="KW-0677">Repeat</keyword>
<dbReference type="AlphaFoldDB" id="A0A8J9ZY07"/>
<dbReference type="Pfam" id="PF13855">
    <property type="entry name" value="LRR_8"/>
    <property type="match status" value="3"/>
</dbReference>
<evidence type="ECO:0000256" key="1">
    <source>
        <dbReference type="ARBA" id="ARBA00009634"/>
    </source>
</evidence>
<dbReference type="InterPro" id="IPR050216">
    <property type="entry name" value="LRR_domain-containing"/>
</dbReference>
<dbReference type="SMART" id="SM00369">
    <property type="entry name" value="LRR_TYP"/>
    <property type="match status" value="12"/>
</dbReference>
<protein>
    <recommendedName>
        <fullName evidence="7">Leucine-rich repeat protein SHOC-2</fullName>
    </recommendedName>
    <alternativeName>
        <fullName evidence="10">Protein soc-2 homolog</fullName>
    </alternativeName>
    <alternativeName>
        <fullName evidence="8 9">protein Sur-8 homolog</fullName>
    </alternativeName>
</protein>
<evidence type="ECO:0000313" key="15">
    <source>
        <dbReference type="Proteomes" id="UP000838412"/>
    </source>
</evidence>
<keyword evidence="5" id="KW-0391">Immunity</keyword>
<evidence type="ECO:0000256" key="5">
    <source>
        <dbReference type="ARBA" id="ARBA00022859"/>
    </source>
</evidence>
<evidence type="ECO:0000256" key="2">
    <source>
        <dbReference type="ARBA" id="ARBA00022588"/>
    </source>
</evidence>
<dbReference type="Pfam" id="PF00531">
    <property type="entry name" value="Death"/>
    <property type="match status" value="1"/>
</dbReference>
<dbReference type="SUPFAM" id="SSF52200">
    <property type="entry name" value="Toll/Interleukin receptor TIR domain"/>
    <property type="match status" value="1"/>
</dbReference>
<dbReference type="GO" id="GO:0007165">
    <property type="term" value="P:signal transduction"/>
    <property type="evidence" value="ECO:0007669"/>
    <property type="project" value="InterPro"/>
</dbReference>
<dbReference type="InterPro" id="IPR032675">
    <property type="entry name" value="LRR_dom_sf"/>
</dbReference>
<keyword evidence="3" id="KW-0433">Leucine-rich repeat</keyword>
<reference evidence="14" key="1">
    <citation type="submission" date="2022-01" db="EMBL/GenBank/DDBJ databases">
        <authorList>
            <person name="Braso-Vives M."/>
        </authorList>
    </citation>
    <scope>NUCLEOTIDE SEQUENCE</scope>
</reference>
<dbReference type="SUPFAM" id="SSF52058">
    <property type="entry name" value="L domain-like"/>
    <property type="match status" value="2"/>
</dbReference>
<dbReference type="PANTHER" id="PTHR48051:SF54">
    <property type="entry name" value="LEUCINE-RICH REPEAT-CONTAINING PROTEIN"/>
    <property type="match status" value="1"/>
</dbReference>
<dbReference type="PROSITE" id="PS50017">
    <property type="entry name" value="DEATH_DOMAIN"/>
    <property type="match status" value="1"/>
</dbReference>
<keyword evidence="6" id="KW-0395">Inflammatory response</keyword>
<dbReference type="EMBL" id="OV696689">
    <property type="protein sequence ID" value="CAH1264332.1"/>
    <property type="molecule type" value="Genomic_DNA"/>
</dbReference>
<dbReference type="PANTHER" id="PTHR48051">
    <property type="match status" value="1"/>
</dbReference>
<evidence type="ECO:0000256" key="6">
    <source>
        <dbReference type="ARBA" id="ARBA00023198"/>
    </source>
</evidence>
<dbReference type="InterPro" id="IPR001611">
    <property type="entry name" value="Leu-rich_rpt"/>
</dbReference>
<name>A0A8J9ZY07_BRALA</name>
<evidence type="ECO:0000313" key="14">
    <source>
        <dbReference type="EMBL" id="CAH1264332.1"/>
    </source>
</evidence>
<dbReference type="SMART" id="SM00365">
    <property type="entry name" value="LRR_SD22"/>
    <property type="match status" value="5"/>
</dbReference>
<accession>A0A8J9ZY07</accession>
<dbReference type="InterPro" id="IPR000488">
    <property type="entry name" value="Death_dom"/>
</dbReference>
<dbReference type="CDD" id="cd01670">
    <property type="entry name" value="Death"/>
    <property type="match status" value="1"/>
</dbReference>
<dbReference type="InterPro" id="IPR011029">
    <property type="entry name" value="DEATH-like_dom_sf"/>
</dbReference>
<evidence type="ECO:0000259" key="12">
    <source>
        <dbReference type="PROSITE" id="PS50017"/>
    </source>
</evidence>
<gene>
    <name evidence="14" type="primary">LRRIQ4</name>
    <name evidence="14" type="ORF">BLAG_LOCUS18727</name>
</gene>
<dbReference type="SMART" id="SM00005">
    <property type="entry name" value="DEATH"/>
    <property type="match status" value="1"/>
</dbReference>
<feature type="region of interest" description="Disordered" evidence="11">
    <location>
        <begin position="466"/>
        <end position="489"/>
    </location>
</feature>
<dbReference type="GO" id="GO:0005737">
    <property type="term" value="C:cytoplasm"/>
    <property type="evidence" value="ECO:0007669"/>
    <property type="project" value="TreeGrafter"/>
</dbReference>
<dbReference type="Gene3D" id="3.80.10.10">
    <property type="entry name" value="Ribonuclease Inhibitor"/>
    <property type="match status" value="3"/>
</dbReference>
<dbReference type="InterPro" id="IPR035897">
    <property type="entry name" value="Toll_tir_struct_dom_sf"/>
</dbReference>
<dbReference type="SMART" id="SM00364">
    <property type="entry name" value="LRR_BAC"/>
    <property type="match status" value="10"/>
</dbReference>
<proteinExistence type="inferred from homology"/>
<dbReference type="InterPro" id="IPR003591">
    <property type="entry name" value="Leu-rich_rpt_typical-subtyp"/>
</dbReference>
<dbReference type="Pfam" id="PF23598">
    <property type="entry name" value="LRR_14"/>
    <property type="match status" value="1"/>
</dbReference>
<keyword evidence="2" id="KW-0399">Innate immunity</keyword>
<dbReference type="InterPro" id="IPR000157">
    <property type="entry name" value="TIR_dom"/>
</dbReference>
<organism evidence="14 15">
    <name type="scientific">Branchiostoma lanceolatum</name>
    <name type="common">Common lancelet</name>
    <name type="synonym">Amphioxus lanceolatum</name>
    <dbReference type="NCBI Taxonomy" id="7740"/>
    <lineage>
        <taxon>Eukaryota</taxon>
        <taxon>Metazoa</taxon>
        <taxon>Chordata</taxon>
        <taxon>Cephalochordata</taxon>
        <taxon>Leptocardii</taxon>
        <taxon>Amphioxiformes</taxon>
        <taxon>Branchiostomatidae</taxon>
        <taxon>Branchiostoma</taxon>
    </lineage>
</organism>
<evidence type="ECO:0000256" key="10">
    <source>
        <dbReference type="ARBA" id="ARBA00032455"/>
    </source>
</evidence>
<dbReference type="Gene3D" id="3.40.50.10140">
    <property type="entry name" value="Toll/interleukin-1 receptor homology (TIR) domain"/>
    <property type="match status" value="1"/>
</dbReference>
<comment type="similarity">
    <text evidence="1">Belongs to the Toll-like receptor family.</text>
</comment>